<organism evidence="2 3">
    <name type="scientific">Paenibacillus chitinolyticus</name>
    <dbReference type="NCBI Taxonomy" id="79263"/>
    <lineage>
        <taxon>Bacteria</taxon>
        <taxon>Bacillati</taxon>
        <taxon>Bacillota</taxon>
        <taxon>Bacilli</taxon>
        <taxon>Bacillales</taxon>
        <taxon>Paenibacillaceae</taxon>
        <taxon>Paenibacillus</taxon>
    </lineage>
</organism>
<dbReference type="EMBL" id="CP026520">
    <property type="protein sequence ID" value="QAV18462.1"/>
    <property type="molecule type" value="Genomic_DNA"/>
</dbReference>
<evidence type="ECO:0000313" key="4">
    <source>
        <dbReference type="Proteomes" id="UP001527202"/>
    </source>
</evidence>
<evidence type="ECO:0000313" key="2">
    <source>
        <dbReference type="EMBL" id="QAV18462.1"/>
    </source>
</evidence>
<dbReference type="Pfam" id="PF05954">
    <property type="entry name" value="Phage_GPD"/>
    <property type="match status" value="1"/>
</dbReference>
<gene>
    <name evidence="1" type="ORF">M5X16_00620</name>
    <name evidence="2" type="ORF">PC41400_12565</name>
</gene>
<dbReference type="Proteomes" id="UP001527202">
    <property type="component" value="Unassembled WGS sequence"/>
</dbReference>
<dbReference type="EMBL" id="JAMDMJ010000001">
    <property type="protein sequence ID" value="MCY9594283.1"/>
    <property type="molecule type" value="Genomic_DNA"/>
</dbReference>
<dbReference type="RefSeq" id="WP_042228240.1">
    <property type="nucleotide sequence ID" value="NZ_CP026520.1"/>
</dbReference>
<sequence>MKDVLDARRAELVVEYNGKDITRSLADSLVDFTYNDAAPGSLDDIQLSLEDRLQNWQGPWSPSAGDTIKAEIRTFGWNYPEEEQKLPCGTFEVDSFDFGGPPDTVSIKAVSLPVDSGIRQEKRTKAWENVTLRTLAGDVARAAGLTLFYSADVDPAYERLEQTDQSDLGFLNEQAMKEGIAVKVSEGQLVLFDEAEYEKKDPALTLVRGEDAVASHKFGWSTAYTAYRACEVTYSDSAKNTTYQAMYVPPGAPAEGPVLKINEQVDSEAAAMRLAAKSLREKNKEAGKASLSLSGDVRIASGVTLLLQGWNRFDGKYLIESASHKVGSGGYTTDIEIRKVLGW</sequence>
<name>A0A410WVT5_9BACL</name>
<reference evidence="1 4" key="2">
    <citation type="submission" date="2022-05" db="EMBL/GenBank/DDBJ databases">
        <title>Genome Sequencing of Bee-Associated Microbes.</title>
        <authorList>
            <person name="Dunlap C."/>
        </authorList>
    </citation>
    <scope>NUCLEOTIDE SEQUENCE [LARGE SCALE GENOMIC DNA]</scope>
    <source>
        <strain evidence="1 4">NRRL B-23120</strain>
    </source>
</reference>
<dbReference type="SUPFAM" id="SSF69279">
    <property type="entry name" value="Phage tail proteins"/>
    <property type="match status" value="1"/>
</dbReference>
<dbReference type="OrthoDB" id="9815473at2"/>
<dbReference type="AlphaFoldDB" id="A0A410WVT5"/>
<dbReference type="KEGG" id="pchi:PC41400_12565"/>
<reference evidence="2 3" key="1">
    <citation type="submission" date="2018-01" db="EMBL/GenBank/DDBJ databases">
        <title>The whole genome sequencing and assembly of Paenibacillus chitinolyticus KCCM 41400 strain.</title>
        <authorList>
            <person name="Kim J.-Y."/>
            <person name="Park M.-K."/>
            <person name="Lee Y.-J."/>
            <person name="Yi H."/>
            <person name="Bahn Y.-S."/>
            <person name="Kim J.F."/>
            <person name="Lee D.-W."/>
        </authorList>
    </citation>
    <scope>NUCLEOTIDE SEQUENCE [LARGE SCALE GENOMIC DNA]</scope>
    <source>
        <strain evidence="2 3">KCCM 41400</strain>
    </source>
</reference>
<evidence type="ECO:0000313" key="1">
    <source>
        <dbReference type="EMBL" id="MCY9594283.1"/>
    </source>
</evidence>
<accession>A0A410WVT5</accession>
<keyword evidence="4" id="KW-1185">Reference proteome</keyword>
<dbReference type="GeneID" id="95375644"/>
<protein>
    <submittedName>
        <fullName evidence="1">Contractile injection system protein, VgrG/Pvc8 family</fullName>
    </submittedName>
    <submittedName>
        <fullName evidence="2">Late control protein</fullName>
    </submittedName>
</protein>
<dbReference type="Proteomes" id="UP000288943">
    <property type="component" value="Chromosome"/>
</dbReference>
<evidence type="ECO:0000313" key="3">
    <source>
        <dbReference type="Proteomes" id="UP000288943"/>
    </source>
</evidence>
<proteinExistence type="predicted"/>